<sequence>MGSTNRARPGGKIHGVLRVNHVGILKRVPALRGVSRDVWKDEYFVGGDIIDITEKIEQDCTGMAYGVSKCRKQRRLTHSQASKGNSVGKDHGDVHIKPEVGRRWHDDVELINTRGTIRAEVKNNRIVAPGMGQEKVWKGGNVAMSSGGNNICEEFDRSGEDDEGPVEDAMNLKG</sequence>
<keyword evidence="3" id="KW-1185">Reference proteome</keyword>
<dbReference type="AlphaFoldDB" id="A0AA39SG26"/>
<evidence type="ECO:0000313" key="3">
    <source>
        <dbReference type="Proteomes" id="UP001168877"/>
    </source>
</evidence>
<dbReference type="EMBL" id="JAUESC010000380">
    <property type="protein sequence ID" value="KAK0592236.1"/>
    <property type="molecule type" value="Genomic_DNA"/>
</dbReference>
<evidence type="ECO:0000313" key="2">
    <source>
        <dbReference type="EMBL" id="KAK0592236.1"/>
    </source>
</evidence>
<organism evidence="2 3">
    <name type="scientific">Acer saccharum</name>
    <name type="common">Sugar maple</name>
    <dbReference type="NCBI Taxonomy" id="4024"/>
    <lineage>
        <taxon>Eukaryota</taxon>
        <taxon>Viridiplantae</taxon>
        <taxon>Streptophyta</taxon>
        <taxon>Embryophyta</taxon>
        <taxon>Tracheophyta</taxon>
        <taxon>Spermatophyta</taxon>
        <taxon>Magnoliopsida</taxon>
        <taxon>eudicotyledons</taxon>
        <taxon>Gunneridae</taxon>
        <taxon>Pentapetalae</taxon>
        <taxon>rosids</taxon>
        <taxon>malvids</taxon>
        <taxon>Sapindales</taxon>
        <taxon>Sapindaceae</taxon>
        <taxon>Hippocastanoideae</taxon>
        <taxon>Acereae</taxon>
        <taxon>Acer</taxon>
    </lineage>
</organism>
<reference evidence="2" key="2">
    <citation type="submission" date="2023-06" db="EMBL/GenBank/DDBJ databases">
        <authorList>
            <person name="Swenson N.G."/>
            <person name="Wegrzyn J.L."/>
            <person name="Mcevoy S.L."/>
        </authorList>
    </citation>
    <scope>NUCLEOTIDE SEQUENCE</scope>
    <source>
        <strain evidence="2">NS2018</strain>
        <tissue evidence="2">Leaf</tissue>
    </source>
</reference>
<evidence type="ECO:0000256" key="1">
    <source>
        <dbReference type="SAM" id="MobiDB-lite"/>
    </source>
</evidence>
<gene>
    <name evidence="2" type="ORF">LWI29_015589</name>
</gene>
<name>A0AA39SG26_ACESA</name>
<reference evidence="2" key="1">
    <citation type="journal article" date="2022" name="Plant J.">
        <title>Strategies of tolerance reflected in two North American maple genomes.</title>
        <authorList>
            <person name="McEvoy S.L."/>
            <person name="Sezen U.U."/>
            <person name="Trouern-Trend A."/>
            <person name="McMahon S.M."/>
            <person name="Schaberg P.G."/>
            <person name="Yang J."/>
            <person name="Wegrzyn J.L."/>
            <person name="Swenson N.G."/>
        </authorList>
    </citation>
    <scope>NUCLEOTIDE SEQUENCE</scope>
    <source>
        <strain evidence="2">NS2018</strain>
    </source>
</reference>
<dbReference type="Proteomes" id="UP001168877">
    <property type="component" value="Unassembled WGS sequence"/>
</dbReference>
<proteinExistence type="predicted"/>
<protein>
    <submittedName>
        <fullName evidence="2">Uncharacterized protein</fullName>
    </submittedName>
</protein>
<feature type="region of interest" description="Disordered" evidence="1">
    <location>
        <begin position="153"/>
        <end position="174"/>
    </location>
</feature>
<comment type="caution">
    <text evidence="2">The sequence shown here is derived from an EMBL/GenBank/DDBJ whole genome shotgun (WGS) entry which is preliminary data.</text>
</comment>
<accession>A0AA39SG26</accession>